<dbReference type="Gene3D" id="3.40.50.12780">
    <property type="entry name" value="N-terminal domain of ligase-like"/>
    <property type="match status" value="1"/>
</dbReference>
<dbReference type="AlphaFoldDB" id="A0A7C9QUU1"/>
<dbReference type="RefSeq" id="WP_163680773.1">
    <property type="nucleotide sequence ID" value="NZ_JAAIYP010000039.1"/>
</dbReference>
<dbReference type="GO" id="GO:0005737">
    <property type="term" value="C:cytoplasm"/>
    <property type="evidence" value="ECO:0007669"/>
    <property type="project" value="TreeGrafter"/>
</dbReference>
<evidence type="ECO:0000259" key="1">
    <source>
        <dbReference type="Pfam" id="PF00501"/>
    </source>
</evidence>
<protein>
    <submittedName>
        <fullName evidence="2">D-alanine--poly(Phosphoribitol) ligase</fullName>
    </submittedName>
</protein>
<dbReference type="GO" id="GO:0043041">
    <property type="term" value="P:amino acid activation for nonribosomal peptide biosynthetic process"/>
    <property type="evidence" value="ECO:0007669"/>
    <property type="project" value="TreeGrafter"/>
</dbReference>
<dbReference type="Gene3D" id="3.30.300.30">
    <property type="match status" value="1"/>
</dbReference>
<sequence>MSGRDPLAALLEHAAAHPDAVAVASRAGDIRYGDFARMVRRFAAAFARHGDTPKVMVHLDQRAEAYAAMFGAMMAGGVYAPVNVAAPETRRTDIRDSFSPDVIVTDRPFDGNGATILALDALGREELATPRPAHRLAYVIFTSGSTGTPKGVMIPRAALAHYLDWAIPALAMGPDVRCTQNPNIGFDLSVIEIYATLCGGGTLVPIAGAKDRMFPALAARDLDVTVWVSVPSLIDFMLRAGQMTAANLGRVRRLYFCGEPLLPHHLEAIFAILPDAVVINAYGPTEATVSCTELVLTRDTWRAHCANSVALGDAIAGMSVELAGGDHPDEGEVVLAGPQLADGYWSDPERTAQAFRTAADGRRVYHTGDWAARDGDNLYFRNRLDRQVKILGNRLELDEVDGALRRAGARQAITFLAHDILVSFAETPAGLDEATLRERIGGVLPPYALPKVLRTVGALPTNSNGKVDAATLKAQAMDIARQKAES</sequence>
<dbReference type="InterPro" id="IPR042099">
    <property type="entry name" value="ANL_N_sf"/>
</dbReference>
<gene>
    <name evidence="2" type="ORF">G4223_13665</name>
</gene>
<evidence type="ECO:0000313" key="3">
    <source>
        <dbReference type="Proteomes" id="UP000480684"/>
    </source>
</evidence>
<comment type="caution">
    <text evidence="2">The sequence shown here is derived from an EMBL/GenBank/DDBJ whole genome shotgun (WGS) entry which is preliminary data.</text>
</comment>
<dbReference type="GO" id="GO:0044550">
    <property type="term" value="P:secondary metabolite biosynthetic process"/>
    <property type="evidence" value="ECO:0007669"/>
    <property type="project" value="TreeGrafter"/>
</dbReference>
<keyword evidence="2" id="KW-0436">Ligase</keyword>
<dbReference type="PANTHER" id="PTHR45527">
    <property type="entry name" value="NONRIBOSOMAL PEPTIDE SYNTHETASE"/>
    <property type="match status" value="1"/>
</dbReference>
<dbReference type="InterPro" id="IPR045851">
    <property type="entry name" value="AMP-bd_C_sf"/>
</dbReference>
<feature type="domain" description="AMP-dependent synthetase/ligase" evidence="1">
    <location>
        <begin position="12"/>
        <end position="345"/>
    </location>
</feature>
<name>A0A7C9QUU1_9PROT</name>
<proteinExistence type="predicted"/>
<dbReference type="EMBL" id="JAAIYP010000039">
    <property type="protein sequence ID" value="NFV81160.1"/>
    <property type="molecule type" value="Genomic_DNA"/>
</dbReference>
<dbReference type="PROSITE" id="PS00455">
    <property type="entry name" value="AMP_BINDING"/>
    <property type="match status" value="1"/>
</dbReference>
<evidence type="ECO:0000313" key="2">
    <source>
        <dbReference type="EMBL" id="NFV81160.1"/>
    </source>
</evidence>
<dbReference type="GO" id="GO:0031177">
    <property type="term" value="F:phosphopantetheine binding"/>
    <property type="evidence" value="ECO:0007669"/>
    <property type="project" value="TreeGrafter"/>
</dbReference>
<keyword evidence="3" id="KW-1185">Reference proteome</keyword>
<dbReference type="Proteomes" id="UP000480684">
    <property type="component" value="Unassembled WGS sequence"/>
</dbReference>
<dbReference type="SUPFAM" id="SSF56801">
    <property type="entry name" value="Acetyl-CoA synthetase-like"/>
    <property type="match status" value="1"/>
</dbReference>
<organism evidence="2 3">
    <name type="scientific">Magnetospirillum aberrantis SpK</name>
    <dbReference type="NCBI Taxonomy" id="908842"/>
    <lineage>
        <taxon>Bacteria</taxon>
        <taxon>Pseudomonadati</taxon>
        <taxon>Pseudomonadota</taxon>
        <taxon>Alphaproteobacteria</taxon>
        <taxon>Rhodospirillales</taxon>
        <taxon>Rhodospirillaceae</taxon>
        <taxon>Magnetospirillum</taxon>
    </lineage>
</organism>
<dbReference type="Pfam" id="PF00501">
    <property type="entry name" value="AMP-binding"/>
    <property type="match status" value="1"/>
</dbReference>
<reference evidence="2 3" key="1">
    <citation type="submission" date="2020-02" db="EMBL/GenBank/DDBJ databases">
        <authorList>
            <person name="Dziuba M."/>
            <person name="Kuznetsov B."/>
            <person name="Mardanov A."/>
            <person name="Ravin N."/>
            <person name="Grouzdev D."/>
        </authorList>
    </citation>
    <scope>NUCLEOTIDE SEQUENCE [LARGE SCALE GENOMIC DNA]</scope>
    <source>
        <strain evidence="2 3">SpK</strain>
    </source>
</reference>
<dbReference type="GO" id="GO:0016874">
    <property type="term" value="F:ligase activity"/>
    <property type="evidence" value="ECO:0007669"/>
    <property type="project" value="UniProtKB-KW"/>
</dbReference>
<dbReference type="PANTHER" id="PTHR45527:SF1">
    <property type="entry name" value="FATTY ACID SYNTHASE"/>
    <property type="match status" value="1"/>
</dbReference>
<dbReference type="InterPro" id="IPR020845">
    <property type="entry name" value="AMP-binding_CS"/>
</dbReference>
<accession>A0A7C9QUU1</accession>
<dbReference type="InterPro" id="IPR000873">
    <property type="entry name" value="AMP-dep_synth/lig_dom"/>
</dbReference>